<proteinExistence type="predicted"/>
<accession>A0A8J4ELN2</accession>
<sequence length="111" mass="11979">MIAYIKNVTFDCADPLALGAFWAAALGSNVDEDATADRAYVEAAGWGGPNLWFVRVPEPRTAKNRLHFDLRAHGPIDAEVARLVALGATVVRPGAELTVLRDPEGNEFCVE</sequence>
<feature type="domain" description="Glyoxalase-like" evidence="1">
    <location>
        <begin position="8"/>
        <end position="110"/>
    </location>
</feature>
<dbReference type="InterPro" id="IPR029068">
    <property type="entry name" value="Glyas_Bleomycin-R_OHBP_Dase"/>
</dbReference>
<evidence type="ECO:0000259" key="1">
    <source>
        <dbReference type="Pfam" id="PF18029"/>
    </source>
</evidence>
<dbReference type="AlphaFoldDB" id="A0A8J4ELN2"/>
<protein>
    <submittedName>
        <fullName evidence="2">Glyoxalase</fullName>
    </submittedName>
</protein>
<dbReference type="PANTHER" id="PTHR35908:SF1">
    <property type="entry name" value="CONSERVED PROTEIN"/>
    <property type="match status" value="1"/>
</dbReference>
<dbReference type="EMBL" id="BOPO01000063">
    <property type="protein sequence ID" value="GIL28345.1"/>
    <property type="molecule type" value="Genomic_DNA"/>
</dbReference>
<dbReference type="RefSeq" id="WP_207126067.1">
    <property type="nucleotide sequence ID" value="NZ_BOPO01000063.1"/>
</dbReference>
<dbReference type="Pfam" id="PF18029">
    <property type="entry name" value="Glyoxalase_6"/>
    <property type="match status" value="1"/>
</dbReference>
<dbReference type="SUPFAM" id="SSF54593">
    <property type="entry name" value="Glyoxalase/Bleomycin resistance protein/Dihydroxybiphenyl dioxygenase"/>
    <property type="match status" value="1"/>
</dbReference>
<dbReference type="Gene3D" id="3.10.180.10">
    <property type="entry name" value="2,3-Dihydroxybiphenyl 1,2-Dioxygenase, domain 1"/>
    <property type="match status" value="1"/>
</dbReference>
<comment type="caution">
    <text evidence="2">The sequence shown here is derived from an EMBL/GenBank/DDBJ whole genome shotgun (WGS) entry which is preliminary data.</text>
</comment>
<organism evidence="2 3">
    <name type="scientific">Actinocatenispora comari</name>
    <dbReference type="NCBI Taxonomy" id="2807577"/>
    <lineage>
        <taxon>Bacteria</taxon>
        <taxon>Bacillati</taxon>
        <taxon>Actinomycetota</taxon>
        <taxon>Actinomycetes</taxon>
        <taxon>Micromonosporales</taxon>
        <taxon>Micromonosporaceae</taxon>
        <taxon>Actinocatenispora</taxon>
    </lineage>
</organism>
<dbReference type="Proteomes" id="UP000614996">
    <property type="component" value="Unassembled WGS sequence"/>
</dbReference>
<evidence type="ECO:0000313" key="2">
    <source>
        <dbReference type="EMBL" id="GIL28345.1"/>
    </source>
</evidence>
<dbReference type="InterPro" id="IPR041581">
    <property type="entry name" value="Glyoxalase_6"/>
</dbReference>
<reference evidence="3" key="1">
    <citation type="journal article" date="2021" name="Int. J. Syst. Evol. Microbiol.">
        <title>Actinocatenispora comari sp. nov., an endophytic actinomycete isolated from aerial parts of Comarum salesowianum.</title>
        <authorList>
            <person name="Oyunbileg N."/>
            <person name="Iizaka Y."/>
            <person name="Hamada M."/>
            <person name="Davaapurev B.O."/>
            <person name="Fukumoto A."/>
            <person name="Tsetseg B."/>
            <person name="Kato F."/>
            <person name="Tamura T."/>
            <person name="Batkhuu J."/>
            <person name="Anzai Y."/>
        </authorList>
    </citation>
    <scope>NUCLEOTIDE SEQUENCE [LARGE SCALE GENOMIC DNA]</scope>
    <source>
        <strain evidence="3">NUM-2625</strain>
    </source>
</reference>
<name>A0A8J4ELN2_9ACTN</name>
<dbReference type="PANTHER" id="PTHR35908">
    <property type="entry name" value="HYPOTHETICAL FUSION PROTEIN"/>
    <property type="match status" value="1"/>
</dbReference>
<evidence type="ECO:0000313" key="3">
    <source>
        <dbReference type="Proteomes" id="UP000614996"/>
    </source>
</evidence>
<gene>
    <name evidence="2" type="ORF">NUM_35990</name>
</gene>
<keyword evidence="3" id="KW-1185">Reference proteome</keyword>